<keyword evidence="1" id="KW-1133">Transmembrane helix</keyword>
<dbReference type="InterPro" id="IPR052754">
    <property type="entry name" value="NTPase_KAP_P-loop"/>
</dbReference>
<comment type="caution">
    <text evidence="3">The sequence shown here is derived from an EMBL/GenBank/DDBJ whole genome shotgun (WGS) entry which is preliminary data.</text>
</comment>
<keyword evidence="1" id="KW-0472">Membrane</keyword>
<accession>A0AA38GNT5</accession>
<dbReference type="Proteomes" id="UP000824469">
    <property type="component" value="Unassembled WGS sequence"/>
</dbReference>
<protein>
    <recommendedName>
        <fullName evidence="2">KAP NTPase domain-containing protein</fullName>
    </recommendedName>
</protein>
<dbReference type="AlphaFoldDB" id="A0AA38GNT5"/>
<dbReference type="OMA" id="YINERWQ"/>
<evidence type="ECO:0000313" key="3">
    <source>
        <dbReference type="EMBL" id="KAH9326604.1"/>
    </source>
</evidence>
<keyword evidence="1" id="KW-0812">Transmembrane</keyword>
<gene>
    <name evidence="3" type="ORF">KI387_006782</name>
</gene>
<dbReference type="PANTHER" id="PTHR22674:SF6">
    <property type="entry name" value="NTPASE KAP FAMILY P-LOOP DOMAIN-CONTAINING PROTEIN 1"/>
    <property type="match status" value="1"/>
</dbReference>
<dbReference type="Pfam" id="PF07693">
    <property type="entry name" value="KAP_NTPase"/>
    <property type="match status" value="1"/>
</dbReference>
<reference evidence="3 4" key="1">
    <citation type="journal article" date="2021" name="Nat. Plants">
        <title>The Taxus genome provides insights into paclitaxel biosynthesis.</title>
        <authorList>
            <person name="Xiong X."/>
            <person name="Gou J."/>
            <person name="Liao Q."/>
            <person name="Li Y."/>
            <person name="Zhou Q."/>
            <person name="Bi G."/>
            <person name="Li C."/>
            <person name="Du R."/>
            <person name="Wang X."/>
            <person name="Sun T."/>
            <person name="Guo L."/>
            <person name="Liang H."/>
            <person name="Lu P."/>
            <person name="Wu Y."/>
            <person name="Zhang Z."/>
            <person name="Ro D.K."/>
            <person name="Shang Y."/>
            <person name="Huang S."/>
            <person name="Yan J."/>
        </authorList>
    </citation>
    <scope>NUCLEOTIDE SEQUENCE [LARGE SCALE GENOMIC DNA]</scope>
    <source>
        <strain evidence="3">Ta-2019</strain>
    </source>
</reference>
<name>A0AA38GNT5_TAXCH</name>
<dbReference type="InterPro" id="IPR011646">
    <property type="entry name" value="KAP_P-loop"/>
</dbReference>
<organism evidence="3 4">
    <name type="scientific">Taxus chinensis</name>
    <name type="common">Chinese yew</name>
    <name type="synonym">Taxus wallichiana var. chinensis</name>
    <dbReference type="NCBI Taxonomy" id="29808"/>
    <lineage>
        <taxon>Eukaryota</taxon>
        <taxon>Viridiplantae</taxon>
        <taxon>Streptophyta</taxon>
        <taxon>Embryophyta</taxon>
        <taxon>Tracheophyta</taxon>
        <taxon>Spermatophyta</taxon>
        <taxon>Pinopsida</taxon>
        <taxon>Pinidae</taxon>
        <taxon>Conifers II</taxon>
        <taxon>Cupressales</taxon>
        <taxon>Taxaceae</taxon>
        <taxon>Taxus</taxon>
    </lineage>
</organism>
<dbReference type="EMBL" id="JAHRHJ020000002">
    <property type="protein sequence ID" value="KAH9326604.1"/>
    <property type="molecule type" value="Genomic_DNA"/>
</dbReference>
<feature type="transmembrane region" description="Helical" evidence="1">
    <location>
        <begin position="114"/>
        <end position="134"/>
    </location>
</feature>
<keyword evidence="4" id="KW-1185">Reference proteome</keyword>
<evidence type="ECO:0000256" key="1">
    <source>
        <dbReference type="SAM" id="Phobius"/>
    </source>
</evidence>
<dbReference type="PANTHER" id="PTHR22674">
    <property type="entry name" value="NTPASE, KAP FAMILY P-LOOP DOMAIN-CONTAINING 1"/>
    <property type="match status" value="1"/>
</dbReference>
<feature type="non-terminal residue" evidence="3">
    <location>
        <position position="1"/>
    </location>
</feature>
<evidence type="ECO:0000313" key="4">
    <source>
        <dbReference type="Proteomes" id="UP000824469"/>
    </source>
</evidence>
<feature type="transmembrane region" description="Helical" evidence="1">
    <location>
        <begin position="80"/>
        <end position="102"/>
    </location>
</feature>
<sequence length="717" mass="83025">TGSNVQSPALGSQYQPLRTAPRILTIRYNAWHYRDEHEAWAGLAVTITKEIEQVMTRAQNLSTCWKYSWIKNSVNICLQIFLPCLLVTFLAGWVAWAAWTLLKEAKFKDLRYGSIPCTIIAIVWVVLRSVISVVKPVSTQMMGYIIKPDHTSRLGYQQQVISDINFLKGELGKKPHWFFSFISGEWCLNWFGLYPDNVENTCVPKFSPASENQLRIITFVDDLDRCEEKVILQVLSAINLVLAECKINVVLGMDKKMIERAVRRNFEDNDDKDLADKFICKIIQIPLSLPDPTDEESNRFLHHQLKHEPPATALEDGGETDYGELDTDYEEEENVAEIPTQENVAEIPTQENVEEEENVAEIPTQERIVVDIDASNGHRASSQGLMEKVLHWLGHSLQILCLVAKKVKEIFERLSFEDMLEYSLQILCLVAKKVLHWFQILCLLSCNLSSELREMHDELHEEEKLLTSSKGARLTREMLLSNYTPEEAETLYKLKRFASGNQKLPREWKLLLHYRILTSNILSMIGKVYNLPGWKVELMAWIFVCWQWKHEMNILIKDWRKYAVIKGKPVEDETEQDWQGPSLKQLVMNYVIELNAFQQTSNVQAGEDKDHKLQSGTMETEEGIMKVRECLRQDPFVKAILSMYSHDTTIVEESPSGYLNWMNLFEALKVQDVSMRGIQLFQQFRLHCETDHLPWPLPESDESRFQKMIMEIQESSM</sequence>
<proteinExistence type="predicted"/>
<feature type="domain" description="KAP NTPase" evidence="2">
    <location>
        <begin position="22"/>
        <end position="312"/>
    </location>
</feature>
<evidence type="ECO:0000259" key="2">
    <source>
        <dbReference type="Pfam" id="PF07693"/>
    </source>
</evidence>